<dbReference type="InterPro" id="IPR051711">
    <property type="entry name" value="Stress_Response_Reg"/>
</dbReference>
<dbReference type="GO" id="GO:0008270">
    <property type="term" value="F:zinc ion binding"/>
    <property type="evidence" value="ECO:0007669"/>
    <property type="project" value="InterPro"/>
</dbReference>
<feature type="region of interest" description="Disordered" evidence="6">
    <location>
        <begin position="297"/>
        <end position="316"/>
    </location>
</feature>
<dbReference type="PANTHER" id="PTHR47540">
    <property type="entry name" value="THIAMINE REPRESSIBLE GENES REGULATORY PROTEIN THI5"/>
    <property type="match status" value="1"/>
</dbReference>
<evidence type="ECO:0000256" key="2">
    <source>
        <dbReference type="ARBA" id="ARBA00023015"/>
    </source>
</evidence>
<dbReference type="CDD" id="cd00067">
    <property type="entry name" value="GAL4"/>
    <property type="match status" value="1"/>
</dbReference>
<dbReference type="GO" id="GO:0043565">
    <property type="term" value="F:sequence-specific DNA binding"/>
    <property type="evidence" value="ECO:0007669"/>
    <property type="project" value="TreeGrafter"/>
</dbReference>
<evidence type="ECO:0000313" key="8">
    <source>
        <dbReference type="EMBL" id="KAK0647408.1"/>
    </source>
</evidence>
<dbReference type="GO" id="GO:0005634">
    <property type="term" value="C:nucleus"/>
    <property type="evidence" value="ECO:0007669"/>
    <property type="project" value="UniProtKB-SubCell"/>
</dbReference>
<dbReference type="PROSITE" id="PS00463">
    <property type="entry name" value="ZN2_CY6_FUNGAL_1"/>
    <property type="match status" value="1"/>
</dbReference>
<name>A0AA40CS43_9PEZI</name>
<dbReference type="SMART" id="SM00066">
    <property type="entry name" value="GAL4"/>
    <property type="match status" value="1"/>
</dbReference>
<organism evidence="8 9">
    <name type="scientific">Lasiodiplodia hormozganensis</name>
    <dbReference type="NCBI Taxonomy" id="869390"/>
    <lineage>
        <taxon>Eukaryota</taxon>
        <taxon>Fungi</taxon>
        <taxon>Dikarya</taxon>
        <taxon>Ascomycota</taxon>
        <taxon>Pezizomycotina</taxon>
        <taxon>Dothideomycetes</taxon>
        <taxon>Dothideomycetes incertae sedis</taxon>
        <taxon>Botryosphaeriales</taxon>
        <taxon>Botryosphaeriaceae</taxon>
        <taxon>Lasiodiplodia</taxon>
    </lineage>
</organism>
<reference evidence="8" key="1">
    <citation type="submission" date="2023-06" db="EMBL/GenBank/DDBJ databases">
        <title>Multi-omics analyses reveal the molecular pathogenesis toolkit of Lasiodiplodia hormozganensis, a cross-kingdom pathogen.</title>
        <authorList>
            <person name="Felix C."/>
            <person name="Meneses R."/>
            <person name="Goncalves M.F.M."/>
            <person name="Tilleman L."/>
            <person name="Duarte A.S."/>
            <person name="Jorrin-Novo J.V."/>
            <person name="Van De Peer Y."/>
            <person name="Deforce D."/>
            <person name="Van Nieuwerburgh F."/>
            <person name="Esteves A.C."/>
            <person name="Alves A."/>
        </authorList>
    </citation>
    <scope>NUCLEOTIDE SEQUENCE</scope>
    <source>
        <strain evidence="8">CBS 339.90</strain>
    </source>
</reference>
<gene>
    <name evidence="8" type="primary">tcpZ</name>
    <name evidence="8" type="ORF">DIS24_g7762</name>
</gene>
<dbReference type="Proteomes" id="UP001175001">
    <property type="component" value="Unassembled WGS sequence"/>
</dbReference>
<evidence type="ECO:0000256" key="1">
    <source>
        <dbReference type="ARBA" id="ARBA00004123"/>
    </source>
</evidence>
<dbReference type="InterPro" id="IPR001138">
    <property type="entry name" value="Zn2Cys6_DnaBD"/>
</dbReference>
<dbReference type="Gene3D" id="4.10.240.10">
    <property type="entry name" value="Zn(2)-C6 fungal-type DNA-binding domain"/>
    <property type="match status" value="1"/>
</dbReference>
<dbReference type="GO" id="GO:0000981">
    <property type="term" value="F:DNA-binding transcription factor activity, RNA polymerase II-specific"/>
    <property type="evidence" value="ECO:0007669"/>
    <property type="project" value="InterPro"/>
</dbReference>
<evidence type="ECO:0000256" key="6">
    <source>
        <dbReference type="SAM" id="MobiDB-lite"/>
    </source>
</evidence>
<feature type="region of interest" description="Disordered" evidence="6">
    <location>
        <begin position="86"/>
        <end position="106"/>
    </location>
</feature>
<dbReference type="Pfam" id="PF00172">
    <property type="entry name" value="Zn_clus"/>
    <property type="match status" value="1"/>
</dbReference>
<evidence type="ECO:0000256" key="5">
    <source>
        <dbReference type="ARBA" id="ARBA00023242"/>
    </source>
</evidence>
<dbReference type="SUPFAM" id="SSF57701">
    <property type="entry name" value="Zn2/Cys6 DNA-binding domain"/>
    <property type="match status" value="1"/>
</dbReference>
<dbReference type="PROSITE" id="PS50048">
    <property type="entry name" value="ZN2_CY6_FUNGAL_2"/>
    <property type="match status" value="1"/>
</dbReference>
<feature type="compositionally biased region" description="Polar residues" evidence="6">
    <location>
        <begin position="303"/>
        <end position="316"/>
    </location>
</feature>
<feature type="region of interest" description="Disordered" evidence="6">
    <location>
        <begin position="391"/>
        <end position="411"/>
    </location>
</feature>
<protein>
    <submittedName>
        <fullName evidence="8">C6 finger domain transcription factor tcpZ</fullName>
    </submittedName>
</protein>
<feature type="region of interest" description="Disordered" evidence="6">
    <location>
        <begin position="132"/>
        <end position="159"/>
    </location>
</feature>
<sequence length="456" mass="49045">MDAAQGSFFANHWPNAAAAEQAERPRLKLRSACDFCHAAKVKCSGEPVCARCQSQELPCSYSYAMRAGKPRGSRNKKTLEKQARLRQQYAAASRTTPRNDDWQNTPLDPALWVDDASAGMDIDYFSADFAGGADKPSSPGPHAGFGTTPGTINPTGPDGFADVDPFLLADDVLTPPPEPIHHAQMLRADREISEPGSSISSSSFSQNSSPQSCDCFDVQTANLSALHSLHRTLQSQSSACRRIDICVQRINAALTSCRDFLRCGRCPKDSFAVLLTISAFQLVLRLFEHLVAQRQQQSSSDSAMDTTTGAAVSSGNSTGVPPCLIGEYQVSEEEYTAIRTVLVRRALQKGEETLASLKSLAECSSPATPEAVQSPSNAGFGSPGNCLSPLSLVSRPPTATSGEAEDLKEKDKRCCADPARSSLSGADVVYLKQVICRSEAVLELFIRNVSRDLYII</sequence>
<accession>A0AA40CS43</accession>
<keyword evidence="3" id="KW-0238">DNA-binding</keyword>
<dbReference type="EMBL" id="JAUJDW010000050">
    <property type="protein sequence ID" value="KAK0647408.1"/>
    <property type="molecule type" value="Genomic_DNA"/>
</dbReference>
<evidence type="ECO:0000256" key="3">
    <source>
        <dbReference type="ARBA" id="ARBA00023125"/>
    </source>
</evidence>
<dbReference type="InterPro" id="IPR036864">
    <property type="entry name" value="Zn2-C6_fun-type_DNA-bd_sf"/>
</dbReference>
<proteinExistence type="predicted"/>
<comment type="subcellular location">
    <subcellularLocation>
        <location evidence="1">Nucleus</location>
    </subcellularLocation>
</comment>
<evidence type="ECO:0000259" key="7">
    <source>
        <dbReference type="PROSITE" id="PS50048"/>
    </source>
</evidence>
<keyword evidence="9" id="KW-1185">Reference proteome</keyword>
<evidence type="ECO:0000313" key="9">
    <source>
        <dbReference type="Proteomes" id="UP001175001"/>
    </source>
</evidence>
<keyword evidence="4" id="KW-0804">Transcription</keyword>
<dbReference type="PANTHER" id="PTHR47540:SF6">
    <property type="entry name" value="ZN(II)2CYS6 TRANSCRIPTION FACTOR (EUROFUNG)"/>
    <property type="match status" value="1"/>
</dbReference>
<evidence type="ECO:0000256" key="4">
    <source>
        <dbReference type="ARBA" id="ARBA00023163"/>
    </source>
</evidence>
<dbReference type="AlphaFoldDB" id="A0AA40CS43"/>
<dbReference type="GO" id="GO:0045944">
    <property type="term" value="P:positive regulation of transcription by RNA polymerase II"/>
    <property type="evidence" value="ECO:0007669"/>
    <property type="project" value="TreeGrafter"/>
</dbReference>
<keyword evidence="5" id="KW-0539">Nucleus</keyword>
<feature type="compositionally biased region" description="Low complexity" evidence="6">
    <location>
        <begin position="144"/>
        <end position="159"/>
    </location>
</feature>
<feature type="domain" description="Zn(2)-C6 fungal-type" evidence="7">
    <location>
        <begin position="32"/>
        <end position="61"/>
    </location>
</feature>
<comment type="caution">
    <text evidence="8">The sequence shown here is derived from an EMBL/GenBank/DDBJ whole genome shotgun (WGS) entry which is preliminary data.</text>
</comment>
<keyword evidence="2" id="KW-0805">Transcription regulation</keyword>